<dbReference type="GO" id="GO:0008420">
    <property type="term" value="F:RNA polymerase II CTD heptapeptide repeat phosphatase activity"/>
    <property type="evidence" value="ECO:0007669"/>
    <property type="project" value="InterPro"/>
</dbReference>
<evidence type="ECO:0000313" key="2">
    <source>
        <dbReference type="Proteomes" id="UP000299102"/>
    </source>
</evidence>
<dbReference type="PANTHER" id="PTHR14732">
    <property type="entry name" value="RNA POLYMERASE II SUBUNIT B1 CTD PHOSPHATASE RPAP2-RELATED"/>
    <property type="match status" value="1"/>
</dbReference>
<dbReference type="OrthoDB" id="2590500at2759"/>
<accession>A0A4C1T1Y7</accession>
<sequence>MDGLSKLKRKPPKIQDMTKEQIKHAIQKKRECNAKAQGIVESLIETEYEEIPNFCLLPLDTAGSLGQEIDVSLTEKLGVQIEKKSFTTVNDFARMQLQKMHQDEREQYENKTNNNTKVNQISSKAESISVETDISQTTKGFVNTNELKNICVDGNLDIAQQLNCEKSEMVGENNEKPIKMEKNIMHNLEKPIKMKKNVGKTNPLNIVGEIIEKPEEKIDVYSTNVLNQNKEFPLKGSPTNKKDLTIIKNQQKSKKELSISIITTQVEMALAEWLSLDSVFFLLGEERVKELVIDKTDIVKCYIDNYANSIFYHSNTYDQYQQLCRRLNILELEDKKFDSGTLQQKTTKPLPDYALLKEESKTMNLKVKAFLAGETEIPIDKSIEVQKHEANDEPNLRYLPLVDKNAQNALRRRIVYQHLNKVLPDLLGSLGLLTLNISSDVRLLVNTFKLKANNIIFKPIQWTLITIVMIKLLSLRNPQLEFLLRQQVAYQHLQLLLLSYKKDGGYLDSLVRWLIDINRILEVNDGEQTNK</sequence>
<reference evidence="1 2" key="1">
    <citation type="journal article" date="2019" name="Commun. Biol.">
        <title>The bagworm genome reveals a unique fibroin gene that provides high tensile strength.</title>
        <authorList>
            <person name="Kono N."/>
            <person name="Nakamura H."/>
            <person name="Ohtoshi R."/>
            <person name="Tomita M."/>
            <person name="Numata K."/>
            <person name="Arakawa K."/>
        </authorList>
    </citation>
    <scope>NUCLEOTIDE SEQUENCE [LARGE SCALE GENOMIC DNA]</scope>
</reference>
<protein>
    <submittedName>
        <fullName evidence="1">RNA polymerase II subunit B1 CTD phosphatase Rpap2</fullName>
    </submittedName>
</protein>
<dbReference type="GO" id="GO:0005634">
    <property type="term" value="C:nucleus"/>
    <property type="evidence" value="ECO:0007669"/>
    <property type="project" value="TreeGrafter"/>
</dbReference>
<organism evidence="1 2">
    <name type="scientific">Eumeta variegata</name>
    <name type="common">Bagworm moth</name>
    <name type="synonym">Eumeta japonica</name>
    <dbReference type="NCBI Taxonomy" id="151549"/>
    <lineage>
        <taxon>Eukaryota</taxon>
        <taxon>Metazoa</taxon>
        <taxon>Ecdysozoa</taxon>
        <taxon>Arthropoda</taxon>
        <taxon>Hexapoda</taxon>
        <taxon>Insecta</taxon>
        <taxon>Pterygota</taxon>
        <taxon>Neoptera</taxon>
        <taxon>Endopterygota</taxon>
        <taxon>Lepidoptera</taxon>
        <taxon>Glossata</taxon>
        <taxon>Ditrysia</taxon>
        <taxon>Tineoidea</taxon>
        <taxon>Psychidae</taxon>
        <taxon>Oiketicinae</taxon>
        <taxon>Eumeta</taxon>
    </lineage>
</organism>
<keyword evidence="2" id="KW-1185">Reference proteome</keyword>
<evidence type="ECO:0000313" key="1">
    <source>
        <dbReference type="EMBL" id="GBP08226.1"/>
    </source>
</evidence>
<gene>
    <name evidence="1" type="primary">Rpap2</name>
    <name evidence="1" type="ORF">EVAR_78724_1</name>
</gene>
<dbReference type="EMBL" id="BGZK01000030">
    <property type="protein sequence ID" value="GBP08226.1"/>
    <property type="molecule type" value="Genomic_DNA"/>
</dbReference>
<dbReference type="AlphaFoldDB" id="A0A4C1T1Y7"/>
<dbReference type="PANTHER" id="PTHR14732:SF0">
    <property type="entry name" value="RNA POLYMERASE II SUBUNIT B1 CTD PHOSPHATASE RPAP2-RELATED"/>
    <property type="match status" value="1"/>
</dbReference>
<proteinExistence type="predicted"/>
<dbReference type="Proteomes" id="UP000299102">
    <property type="component" value="Unassembled WGS sequence"/>
</dbReference>
<comment type="caution">
    <text evidence="1">The sequence shown here is derived from an EMBL/GenBank/DDBJ whole genome shotgun (WGS) entry which is preliminary data.</text>
</comment>
<dbReference type="GO" id="GO:0043175">
    <property type="term" value="F:RNA polymerase core enzyme binding"/>
    <property type="evidence" value="ECO:0007669"/>
    <property type="project" value="InterPro"/>
</dbReference>
<dbReference type="GO" id="GO:0005737">
    <property type="term" value="C:cytoplasm"/>
    <property type="evidence" value="ECO:0007669"/>
    <property type="project" value="TreeGrafter"/>
</dbReference>
<dbReference type="STRING" id="151549.A0A4C1T1Y7"/>
<name>A0A4C1T1Y7_EUMVA</name>
<dbReference type="InterPro" id="IPR039693">
    <property type="entry name" value="Rtr1/RPAP2"/>
</dbReference>